<dbReference type="GO" id="GO:0005737">
    <property type="term" value="C:cytoplasm"/>
    <property type="evidence" value="ECO:0007669"/>
    <property type="project" value="UniProtKB-SubCell"/>
</dbReference>
<feature type="compositionally biased region" description="Low complexity" evidence="8">
    <location>
        <begin position="72"/>
        <end position="89"/>
    </location>
</feature>
<dbReference type="GO" id="GO:0032259">
    <property type="term" value="P:methylation"/>
    <property type="evidence" value="ECO:0007669"/>
    <property type="project" value="UniProtKB-KW"/>
</dbReference>
<comment type="similarity">
    <text evidence="2">Belongs to the methyltransferase superfamily. L-isoaspartyl/D-aspartyl protein methyltransferase family.</text>
</comment>
<evidence type="ECO:0000256" key="8">
    <source>
        <dbReference type="SAM" id="MobiDB-lite"/>
    </source>
</evidence>
<dbReference type="PANTHER" id="PTHR11579:SF0">
    <property type="entry name" value="PROTEIN-L-ISOASPARTATE(D-ASPARTATE) O-METHYLTRANSFERASE"/>
    <property type="match status" value="1"/>
</dbReference>
<evidence type="ECO:0000313" key="9">
    <source>
        <dbReference type="EMBL" id="CDJ28353.1"/>
    </source>
</evidence>
<evidence type="ECO:0000256" key="1">
    <source>
        <dbReference type="ARBA" id="ARBA00004496"/>
    </source>
</evidence>
<evidence type="ECO:0000256" key="3">
    <source>
        <dbReference type="ARBA" id="ARBA00011890"/>
    </source>
</evidence>
<protein>
    <recommendedName>
        <fullName evidence="3">protein-L-isoaspartate(D-aspartate) O-methyltransferase</fullName>
        <ecNumber evidence="3">2.1.1.77</ecNumber>
    </recommendedName>
</protein>
<dbReference type="AlphaFoldDB" id="U6JXX7"/>
<proteinExistence type="inferred from homology"/>
<evidence type="ECO:0000256" key="7">
    <source>
        <dbReference type="ARBA" id="ARBA00022691"/>
    </source>
</evidence>
<sequence length="396" mass="41410">MLLHCGRGGVARASICGVWTAATVAAAVAVSLSFSAETSAPSFLTFPPPHSRPSSLASRFLAQHRAALAARSLRHQQQLQQQQPQQQQQGSPVSAFLASVGAGQSGVQRQGPPALSFSSLPRGPPSSRAPGDPTGAPVGAAEGASPQQYPAATMAWHSHGRTNKELVENLRRAGVFTDQRVYETMVQVDRGYFVKEDPYLDMPQSIGFGATISAPHMHAIALQQLKDELKWGNRALDVGSGTGYLTVCMGLMVGAGEEGGGIAIGMDYIQGLVDLSRRNVAAGYPQLLQSKNFELIKGDGWAGGPSWGAPYDAIHVGAAAAAVPAALLQQLAPGGKMVIPVECKRGRITLEGLGEREIGGELGGGQALVAVNKNEEGTVSVKYVTSVVYVPLVRTS</sequence>
<evidence type="ECO:0000256" key="5">
    <source>
        <dbReference type="ARBA" id="ARBA00022603"/>
    </source>
</evidence>
<dbReference type="InterPro" id="IPR029063">
    <property type="entry name" value="SAM-dependent_MTases_sf"/>
</dbReference>
<dbReference type="EMBL" id="HG681315">
    <property type="protein sequence ID" value="CDJ28353.1"/>
    <property type="molecule type" value="Genomic_DNA"/>
</dbReference>
<dbReference type="VEuPathDB" id="ToxoDB:EMH_0040190"/>
<dbReference type="RefSeq" id="XP_013350927.1">
    <property type="nucleotide sequence ID" value="XM_013495473.1"/>
</dbReference>
<dbReference type="Gene3D" id="3.40.50.150">
    <property type="entry name" value="Vaccinia Virus protein VP39"/>
    <property type="match status" value="1"/>
</dbReference>
<dbReference type="PANTHER" id="PTHR11579">
    <property type="entry name" value="PROTEIN-L-ISOASPARTATE O-METHYLTRANSFERASE"/>
    <property type="match status" value="1"/>
</dbReference>
<keyword evidence="4" id="KW-0963">Cytoplasm</keyword>
<keyword evidence="5 9" id="KW-0489">Methyltransferase</keyword>
<dbReference type="GeneID" id="25378766"/>
<evidence type="ECO:0000256" key="2">
    <source>
        <dbReference type="ARBA" id="ARBA00005369"/>
    </source>
</evidence>
<comment type="subcellular location">
    <subcellularLocation>
        <location evidence="1">Cytoplasm</location>
    </subcellularLocation>
</comment>
<evidence type="ECO:0000256" key="6">
    <source>
        <dbReference type="ARBA" id="ARBA00022679"/>
    </source>
</evidence>
<dbReference type="GO" id="GO:0004719">
    <property type="term" value="F:protein-L-isoaspartate (D-aspartate) O-methyltransferase activity"/>
    <property type="evidence" value="ECO:0007669"/>
    <property type="project" value="UniProtKB-EC"/>
</dbReference>
<organism evidence="9 10">
    <name type="scientific">Eimeria mitis</name>
    <dbReference type="NCBI Taxonomy" id="44415"/>
    <lineage>
        <taxon>Eukaryota</taxon>
        <taxon>Sar</taxon>
        <taxon>Alveolata</taxon>
        <taxon>Apicomplexa</taxon>
        <taxon>Conoidasida</taxon>
        <taxon>Coccidia</taxon>
        <taxon>Eucoccidiorida</taxon>
        <taxon>Eimeriorina</taxon>
        <taxon>Eimeriidae</taxon>
        <taxon>Eimeria</taxon>
    </lineage>
</organism>
<evidence type="ECO:0000256" key="4">
    <source>
        <dbReference type="ARBA" id="ARBA00022490"/>
    </source>
</evidence>
<gene>
    <name evidence="9" type="ORF">EMH_0040190</name>
</gene>
<dbReference type="Pfam" id="PF01135">
    <property type="entry name" value="PCMT"/>
    <property type="match status" value="1"/>
</dbReference>
<reference evidence="9" key="2">
    <citation type="submission" date="2013-10" db="EMBL/GenBank/DDBJ databases">
        <authorList>
            <person name="Aslett M."/>
        </authorList>
    </citation>
    <scope>NUCLEOTIDE SEQUENCE [LARGE SCALE GENOMIC DNA]</scope>
    <source>
        <strain evidence="9">Houghton</strain>
    </source>
</reference>
<keyword evidence="7" id="KW-0949">S-adenosyl-L-methionine</keyword>
<evidence type="ECO:0000313" key="10">
    <source>
        <dbReference type="Proteomes" id="UP000030744"/>
    </source>
</evidence>
<accession>U6JXX7</accession>
<name>U6JXX7_9EIME</name>
<feature type="region of interest" description="Disordered" evidence="8">
    <location>
        <begin position="72"/>
        <end position="144"/>
    </location>
</feature>
<reference evidence="9" key="1">
    <citation type="submission" date="2013-10" db="EMBL/GenBank/DDBJ databases">
        <title>Genomic analysis of the causative agents of coccidiosis in chickens.</title>
        <authorList>
            <person name="Reid A.J."/>
            <person name="Blake D."/>
            <person name="Billington K."/>
            <person name="Browne H."/>
            <person name="Dunn M."/>
            <person name="Hung S."/>
            <person name="Kawahara F."/>
            <person name="Miranda-Saavedra D."/>
            <person name="Mourier T."/>
            <person name="Nagra H."/>
            <person name="Otto T.D."/>
            <person name="Rawlings N."/>
            <person name="Sanchez A."/>
            <person name="Sanders M."/>
            <person name="Subramaniam C."/>
            <person name="Tay Y."/>
            <person name="Dear P."/>
            <person name="Doerig C."/>
            <person name="Gruber A."/>
            <person name="Parkinson J."/>
            <person name="Shirley M."/>
            <person name="Wan K.L."/>
            <person name="Berriman M."/>
            <person name="Tomley F."/>
            <person name="Pain A."/>
        </authorList>
    </citation>
    <scope>NUCLEOTIDE SEQUENCE [LARGE SCALE GENOMIC DNA]</scope>
    <source>
        <strain evidence="9">Houghton</strain>
    </source>
</reference>
<dbReference type="Proteomes" id="UP000030744">
    <property type="component" value="Unassembled WGS sequence"/>
</dbReference>
<dbReference type="EC" id="2.1.1.77" evidence="3"/>
<dbReference type="OrthoDB" id="348361at2759"/>
<dbReference type="NCBIfam" id="TIGR00080">
    <property type="entry name" value="pimt"/>
    <property type="match status" value="1"/>
</dbReference>
<dbReference type="InterPro" id="IPR000682">
    <property type="entry name" value="PCMT"/>
</dbReference>
<keyword evidence="10" id="KW-1185">Reference proteome</keyword>
<dbReference type="SUPFAM" id="SSF53335">
    <property type="entry name" value="S-adenosyl-L-methionine-dependent methyltransferases"/>
    <property type="match status" value="1"/>
</dbReference>
<keyword evidence="6 9" id="KW-0808">Transferase</keyword>